<keyword evidence="9" id="KW-1185">Reference proteome</keyword>
<dbReference type="AlphaFoldDB" id="A0A385SMC0"/>
<dbReference type="GO" id="GO:0016787">
    <property type="term" value="F:hydrolase activity"/>
    <property type="evidence" value="ECO:0007669"/>
    <property type="project" value="UniProtKB-KW"/>
</dbReference>
<evidence type="ECO:0000259" key="6">
    <source>
        <dbReference type="PROSITE" id="PS51192"/>
    </source>
</evidence>
<evidence type="ECO:0000313" key="8">
    <source>
        <dbReference type="EMBL" id="AYB31982.1"/>
    </source>
</evidence>
<protein>
    <submittedName>
        <fullName evidence="8">DEAD/DEAH box helicase</fullName>
    </submittedName>
</protein>
<keyword evidence="2" id="KW-0378">Hydrolase</keyword>
<dbReference type="InterPro" id="IPR006935">
    <property type="entry name" value="Helicase/UvrB_N"/>
</dbReference>
<dbReference type="InterPro" id="IPR001650">
    <property type="entry name" value="Helicase_C-like"/>
</dbReference>
<dbReference type="PANTHER" id="PTHR11274:SF0">
    <property type="entry name" value="GENERAL TRANSCRIPTION AND DNA REPAIR FACTOR IIH HELICASE SUBUNIT XPB"/>
    <property type="match status" value="1"/>
</dbReference>
<dbReference type="Gene3D" id="3.40.50.300">
    <property type="entry name" value="P-loop containing nucleotide triphosphate hydrolases"/>
    <property type="match status" value="2"/>
</dbReference>
<reference evidence="9" key="1">
    <citation type="submission" date="2018-09" db="EMBL/GenBank/DDBJ databases">
        <title>Chryseolinea sp. KIS68-18 isolated from soil.</title>
        <authorList>
            <person name="Weon H.-Y."/>
            <person name="Kwon S.-W."/>
            <person name="Lee S.A."/>
        </authorList>
    </citation>
    <scope>NUCLEOTIDE SEQUENCE [LARGE SCALE GENOMIC DNA]</scope>
    <source>
        <strain evidence="9">KIS68-18</strain>
    </source>
</reference>
<keyword evidence="1" id="KW-0547">Nucleotide-binding</keyword>
<evidence type="ECO:0000259" key="7">
    <source>
        <dbReference type="PROSITE" id="PS51194"/>
    </source>
</evidence>
<keyword evidence="3 8" id="KW-0347">Helicase</keyword>
<dbReference type="EMBL" id="CP032382">
    <property type="protein sequence ID" value="AYB31982.1"/>
    <property type="molecule type" value="Genomic_DNA"/>
</dbReference>
<dbReference type="GO" id="GO:0005524">
    <property type="term" value="F:ATP binding"/>
    <property type="evidence" value="ECO:0007669"/>
    <property type="project" value="UniProtKB-KW"/>
</dbReference>
<dbReference type="InterPro" id="IPR014001">
    <property type="entry name" value="Helicase_ATP-bd"/>
</dbReference>
<dbReference type="GO" id="GO:0003677">
    <property type="term" value="F:DNA binding"/>
    <property type="evidence" value="ECO:0007669"/>
    <property type="project" value="InterPro"/>
</dbReference>
<dbReference type="PROSITE" id="PS51194">
    <property type="entry name" value="HELICASE_CTER"/>
    <property type="match status" value="1"/>
</dbReference>
<dbReference type="InterPro" id="IPR027417">
    <property type="entry name" value="P-loop_NTPase"/>
</dbReference>
<dbReference type="Pfam" id="PF04851">
    <property type="entry name" value="ResIII"/>
    <property type="match status" value="1"/>
</dbReference>
<keyword evidence="5" id="KW-0472">Membrane</keyword>
<dbReference type="PANTHER" id="PTHR11274">
    <property type="entry name" value="RAD25/XP-B DNA REPAIR HELICASE"/>
    <property type="match status" value="1"/>
</dbReference>
<feature type="transmembrane region" description="Helical" evidence="5">
    <location>
        <begin position="38"/>
        <end position="58"/>
    </location>
</feature>
<dbReference type="OrthoDB" id="9759819at2"/>
<evidence type="ECO:0000256" key="4">
    <source>
        <dbReference type="ARBA" id="ARBA00022840"/>
    </source>
</evidence>
<gene>
    <name evidence="8" type="ORF">D4L85_16045</name>
</gene>
<keyword evidence="5" id="KW-0812">Transmembrane</keyword>
<keyword evidence="4" id="KW-0067">ATP-binding</keyword>
<evidence type="ECO:0000313" key="9">
    <source>
        <dbReference type="Proteomes" id="UP000266183"/>
    </source>
</evidence>
<dbReference type="InterPro" id="IPR050615">
    <property type="entry name" value="ATP-dep_DNA_Helicase"/>
</dbReference>
<proteinExistence type="predicted"/>
<evidence type="ECO:0000256" key="5">
    <source>
        <dbReference type="SAM" id="Phobius"/>
    </source>
</evidence>
<feature type="domain" description="Helicase ATP-binding" evidence="6">
    <location>
        <begin position="285"/>
        <end position="455"/>
    </location>
</feature>
<dbReference type="Proteomes" id="UP000266183">
    <property type="component" value="Chromosome"/>
</dbReference>
<dbReference type="RefSeq" id="WP_119755243.1">
    <property type="nucleotide sequence ID" value="NZ_CP032382.1"/>
</dbReference>
<evidence type="ECO:0000256" key="1">
    <source>
        <dbReference type="ARBA" id="ARBA00022741"/>
    </source>
</evidence>
<dbReference type="KEGG" id="chk:D4L85_16045"/>
<keyword evidence="5" id="KW-1133">Transmembrane helix</keyword>
<dbReference type="SUPFAM" id="SSF52540">
    <property type="entry name" value="P-loop containing nucleoside triphosphate hydrolases"/>
    <property type="match status" value="2"/>
</dbReference>
<dbReference type="GO" id="GO:0004386">
    <property type="term" value="F:helicase activity"/>
    <property type="evidence" value="ECO:0007669"/>
    <property type="project" value="UniProtKB-KW"/>
</dbReference>
<accession>A0A385SMC0</accession>
<evidence type="ECO:0000256" key="3">
    <source>
        <dbReference type="ARBA" id="ARBA00022806"/>
    </source>
</evidence>
<dbReference type="PROSITE" id="PS51192">
    <property type="entry name" value="HELICASE_ATP_BIND_1"/>
    <property type="match status" value="1"/>
</dbReference>
<dbReference type="SMART" id="SM00487">
    <property type="entry name" value="DEXDc"/>
    <property type="match status" value="1"/>
</dbReference>
<evidence type="ECO:0000256" key="2">
    <source>
        <dbReference type="ARBA" id="ARBA00022801"/>
    </source>
</evidence>
<dbReference type="Pfam" id="PF00271">
    <property type="entry name" value="Helicase_C"/>
    <property type="match status" value="1"/>
</dbReference>
<feature type="domain" description="Helicase C-terminal" evidence="7">
    <location>
        <begin position="551"/>
        <end position="706"/>
    </location>
</feature>
<name>A0A385SMC0_9BACT</name>
<sequence>MLKEVNWSVSRTYRSETECEPYQFYSDALIQSKSLDLLLGYFSSATISVLSGGFAVFLSSGGIARIVINDVLSDQDKHAIKQATQREAALFPIDLLNVKGLRKTLDDYGRHFFECLSWLIANQRIQMKIIRPKNRRGISHYKSGIFSDGIEQVGFKGSCNFTAYGLLENLEEMDVYLSWENGRSSQWINNQAEYFQKIFSGDADFVEYLDVNAVTVAIQKEFGDKTIGELLIEERELLERKRKFFENPLLQRTFDKVNAKLEYIIREPRFPYLDGPRAYQIEAYERWRKKGTKGIFAMATGTGKTITSLNCILQEFKKNSSHTYHALILVPTITLVDQWVKEVRSFNFQEVFKVSSKNDWQNELTTLVSTSKRISLSFIIVSTYASFVKDKFRRLVNDLPEDTIFIADEGHNLASPIVAEKLKGFKLQKRIGLSATPKRIYDPEGTQGMERFFDDREPYTFSFPMEQAIKQGVLCSYYYFPHIIRLAPDELSRYIEISNRLAKLSRFKRSPENDIIIERLLLTRKRIIHKATHKLPTTIDILTHQFQERGNLKYTFVYVPEGESFEIREEADELVADNIKLINQYTREIAKIDDNILVNQFISGMKDRQEILDQFQSGVIDVIASMKCLDEGVDIPRAEVAIFCSSTGNPRQFVQRRGRILRNHPEKDHAVIHDLVVIPDYTERNLDADTYALEKGLVKAELERVMHFASLSRNPYNAEDVFKSVCDYYDLNVYSIQNELSAV</sequence>
<dbReference type="SMART" id="SM00490">
    <property type="entry name" value="HELICc"/>
    <property type="match status" value="1"/>
</dbReference>
<organism evidence="8 9">
    <name type="scientific">Chryseolinea soli</name>
    <dbReference type="NCBI Taxonomy" id="2321403"/>
    <lineage>
        <taxon>Bacteria</taxon>
        <taxon>Pseudomonadati</taxon>
        <taxon>Bacteroidota</taxon>
        <taxon>Cytophagia</taxon>
        <taxon>Cytophagales</taxon>
        <taxon>Fulvivirgaceae</taxon>
        <taxon>Chryseolinea</taxon>
    </lineage>
</organism>